<comment type="similarity">
    <text evidence="1">Belongs to the short-chain dehydrogenases/reductases (SDR) family.</text>
</comment>
<dbReference type="Gene3D" id="3.40.50.720">
    <property type="entry name" value="NAD(P)-binding Rossmann-like Domain"/>
    <property type="match status" value="1"/>
</dbReference>
<keyword evidence="2" id="KW-0560">Oxidoreductase</keyword>
<proteinExistence type="inferred from homology"/>
<evidence type="ECO:0000313" key="4">
    <source>
        <dbReference type="EMBL" id="ETO09828.1"/>
    </source>
</evidence>
<evidence type="ECO:0000313" key="5">
    <source>
        <dbReference type="Proteomes" id="UP000023152"/>
    </source>
</evidence>
<dbReference type="CDD" id="cd05233">
    <property type="entry name" value="SDR_c"/>
    <property type="match status" value="1"/>
</dbReference>
<reference evidence="4 5" key="1">
    <citation type="journal article" date="2013" name="Curr. Biol.">
        <title>The Genome of the Foraminiferan Reticulomyxa filosa.</title>
        <authorList>
            <person name="Glockner G."/>
            <person name="Hulsmann N."/>
            <person name="Schleicher M."/>
            <person name="Noegel A.A."/>
            <person name="Eichinger L."/>
            <person name="Gallinger C."/>
            <person name="Pawlowski J."/>
            <person name="Sierra R."/>
            <person name="Euteneuer U."/>
            <person name="Pillet L."/>
            <person name="Moustafa A."/>
            <person name="Platzer M."/>
            <person name="Groth M."/>
            <person name="Szafranski K."/>
            <person name="Schliwa M."/>
        </authorList>
    </citation>
    <scope>NUCLEOTIDE SEQUENCE [LARGE SCALE GENOMIC DNA]</scope>
</reference>
<accession>X6M757</accession>
<evidence type="ECO:0000256" key="1">
    <source>
        <dbReference type="ARBA" id="ARBA00006484"/>
    </source>
</evidence>
<dbReference type="InterPro" id="IPR002347">
    <property type="entry name" value="SDR_fam"/>
</dbReference>
<dbReference type="GO" id="GO:0050664">
    <property type="term" value="F:oxidoreductase activity, acting on NAD(P)H, oxygen as acceptor"/>
    <property type="evidence" value="ECO:0007669"/>
    <property type="project" value="TreeGrafter"/>
</dbReference>
<dbReference type="Pfam" id="PF00106">
    <property type="entry name" value="adh_short"/>
    <property type="match status" value="1"/>
</dbReference>
<dbReference type="PANTHER" id="PTHR43008">
    <property type="entry name" value="BENZIL REDUCTASE"/>
    <property type="match status" value="1"/>
</dbReference>
<feature type="transmembrane region" description="Helical" evidence="3">
    <location>
        <begin position="143"/>
        <end position="162"/>
    </location>
</feature>
<dbReference type="EMBL" id="ASPP01023888">
    <property type="protein sequence ID" value="ETO09828.1"/>
    <property type="molecule type" value="Genomic_DNA"/>
</dbReference>
<evidence type="ECO:0000256" key="3">
    <source>
        <dbReference type="SAM" id="Phobius"/>
    </source>
</evidence>
<dbReference type="AlphaFoldDB" id="X6M757"/>
<comment type="caution">
    <text evidence="4">The sequence shown here is derived from an EMBL/GenBank/DDBJ whole genome shotgun (WGS) entry which is preliminary data.</text>
</comment>
<keyword evidence="5" id="KW-1185">Reference proteome</keyword>
<sequence>MSASRALEIIEGLLVLLEKHSDSQMSKLYDEKKDGLSKETYEFSPEHGFCHDKKETRATNRFKNKVIIITGAAGNFGTVCAHRFASEGAQIALWDLKEPSAVKDQISKQHKVHVESYVVDVTDEDKVNQATEQVAKDFGRIDYLFNNGIISFLFFLIFLTRLKFFQTIQITFYMCPLLPLLASAGYQGDFVKTHLYSVKDFRKILDINVTGVFIALKGNFFIKKGSHDHICTTSLSSPPKLIIIPYRFGLLTAVANQMIKQKPQGGAIVNTASMAGHGRKFVSALC</sequence>
<protein>
    <submittedName>
        <fullName evidence="4">Short chain dehydrogenase</fullName>
    </submittedName>
</protein>
<evidence type="ECO:0000256" key="2">
    <source>
        <dbReference type="ARBA" id="ARBA00023002"/>
    </source>
</evidence>
<gene>
    <name evidence="4" type="ORF">RFI_27550</name>
</gene>
<dbReference type="Proteomes" id="UP000023152">
    <property type="component" value="Unassembled WGS sequence"/>
</dbReference>
<dbReference type="OrthoDB" id="1393670at2759"/>
<dbReference type="InterPro" id="IPR036291">
    <property type="entry name" value="NAD(P)-bd_dom_sf"/>
</dbReference>
<keyword evidence="3" id="KW-0472">Membrane</keyword>
<name>X6M757_RETFI</name>
<dbReference type="PANTHER" id="PTHR43008:SF4">
    <property type="entry name" value="CHAIN DEHYDROGENASE, PUTATIVE (AFU_ORTHOLOGUE AFUA_4G08710)-RELATED"/>
    <property type="match status" value="1"/>
</dbReference>
<organism evidence="4 5">
    <name type="scientific">Reticulomyxa filosa</name>
    <dbReference type="NCBI Taxonomy" id="46433"/>
    <lineage>
        <taxon>Eukaryota</taxon>
        <taxon>Sar</taxon>
        <taxon>Rhizaria</taxon>
        <taxon>Retaria</taxon>
        <taxon>Foraminifera</taxon>
        <taxon>Monothalamids</taxon>
        <taxon>Reticulomyxidae</taxon>
        <taxon>Reticulomyxa</taxon>
    </lineage>
</organism>
<keyword evidence="3" id="KW-0812">Transmembrane</keyword>
<dbReference type="SUPFAM" id="SSF51735">
    <property type="entry name" value="NAD(P)-binding Rossmann-fold domains"/>
    <property type="match status" value="1"/>
</dbReference>
<dbReference type="GO" id="GO:0016616">
    <property type="term" value="F:oxidoreductase activity, acting on the CH-OH group of donors, NAD or NADP as acceptor"/>
    <property type="evidence" value="ECO:0007669"/>
    <property type="project" value="UniProtKB-ARBA"/>
</dbReference>
<keyword evidence="3" id="KW-1133">Transmembrane helix</keyword>